<feature type="domain" description="HNH nuclease" evidence="1">
    <location>
        <begin position="396"/>
        <end position="447"/>
    </location>
</feature>
<accession>A0A6C0EE97</accession>
<dbReference type="InterPro" id="IPR003615">
    <property type="entry name" value="HNH_nuc"/>
</dbReference>
<organism evidence="2">
    <name type="scientific">viral metagenome</name>
    <dbReference type="NCBI Taxonomy" id="1070528"/>
    <lineage>
        <taxon>unclassified sequences</taxon>
        <taxon>metagenomes</taxon>
        <taxon>organismal metagenomes</taxon>
    </lineage>
</organism>
<dbReference type="Gene3D" id="3.90.75.20">
    <property type="match status" value="2"/>
</dbReference>
<dbReference type="Pfam" id="PF07463">
    <property type="entry name" value="NUMOD4"/>
    <property type="match status" value="1"/>
</dbReference>
<dbReference type="InterPro" id="IPR010902">
    <property type="entry name" value="NUMOD4"/>
</dbReference>
<feature type="domain" description="HNH nuclease" evidence="1">
    <location>
        <begin position="272"/>
        <end position="320"/>
    </location>
</feature>
<evidence type="ECO:0000259" key="1">
    <source>
        <dbReference type="SMART" id="SM00507"/>
    </source>
</evidence>
<dbReference type="AlphaFoldDB" id="A0A6C0EE97"/>
<dbReference type="InterPro" id="IPR044925">
    <property type="entry name" value="His-Me_finger_sf"/>
</dbReference>
<name>A0A6C0EE97_9ZZZZ</name>
<dbReference type="InterPro" id="IPR036388">
    <property type="entry name" value="WH-like_DNA-bd_sf"/>
</dbReference>
<dbReference type="Pfam" id="PF13392">
    <property type="entry name" value="HNH_3"/>
    <property type="match status" value="2"/>
</dbReference>
<proteinExistence type="predicted"/>
<evidence type="ECO:0000313" key="2">
    <source>
        <dbReference type="EMBL" id="QHT26921.1"/>
    </source>
</evidence>
<dbReference type="GO" id="GO:0016788">
    <property type="term" value="F:hydrolase activity, acting on ester bonds"/>
    <property type="evidence" value="ECO:0007669"/>
    <property type="project" value="InterPro"/>
</dbReference>
<dbReference type="Gene3D" id="1.10.10.10">
    <property type="entry name" value="Winged helix-like DNA-binding domain superfamily/Winged helix DNA-binding domain"/>
    <property type="match status" value="1"/>
</dbReference>
<dbReference type="EMBL" id="MN739804">
    <property type="protein sequence ID" value="QHT26921.1"/>
    <property type="molecule type" value="Genomic_DNA"/>
</dbReference>
<reference evidence="2" key="1">
    <citation type="journal article" date="2020" name="Nature">
        <title>Giant virus diversity and host interactions through global metagenomics.</title>
        <authorList>
            <person name="Schulz F."/>
            <person name="Roux S."/>
            <person name="Paez-Espino D."/>
            <person name="Jungbluth S."/>
            <person name="Walsh D.A."/>
            <person name="Denef V.J."/>
            <person name="McMahon K.D."/>
            <person name="Konstantinidis K.T."/>
            <person name="Eloe-Fadrosh E.A."/>
            <person name="Kyrpides N.C."/>
            <person name="Woyke T."/>
        </authorList>
    </citation>
    <scope>NUCLEOTIDE SEQUENCE</scope>
    <source>
        <strain evidence="2">GVMAG-M-3300023179-2</strain>
    </source>
</reference>
<protein>
    <recommendedName>
        <fullName evidence="1">HNH nuclease domain-containing protein</fullName>
    </recommendedName>
</protein>
<sequence>MDSFIEKSKTKFSNIFSYEKLNYISTKKPINLICLIHKNEFITTVRNHLDTTSGGCNDCNFNYRFLQFENKSKEKYSDNFIINKNTFITGNTKTEIKCIKHNNIFMISLQKHLVQNDGGCYKCNKNYSDNMLKETIEKSKIKFNDNYDFTNFKYLLATTKGELKCKKHNNIINISSSEHLLSIYGGCKLCTFEDKTVEKTKINIAKQKKIIKSTTKLEKDEEFRILTLPNYENSYKISNYGKVFSLINKIYMKLTKNNNGYMQIRLYNNESKSKIFRVHQLVAYMFVENKDNTKYVDHIDRNRINNHFRNLKWVTHQENMCNTNKNRIIEKNNKIIEENKNNFIKIGIINNINYSNYLINEDGDITNIKGKLLKQHINDGYNNIALIGFNNENKKESHSFRVHRLVAYIFIKKPDNFNDNYVVNHIDENRLNNNFKNLEWCTSSENTQKYFQLHNIEKPIIKKNIKLIGKIDIKTNNIIKKYNTFVEASNDISSKNNAGSIACCCKGLRKTANGYKWKFINE</sequence>
<dbReference type="SMART" id="SM00507">
    <property type="entry name" value="HNHc"/>
    <property type="match status" value="2"/>
</dbReference>
<dbReference type="SUPFAM" id="SSF54060">
    <property type="entry name" value="His-Me finger endonucleases"/>
    <property type="match status" value="2"/>
</dbReference>